<proteinExistence type="predicted"/>
<keyword evidence="2" id="KW-1185">Reference proteome</keyword>
<reference evidence="1" key="1">
    <citation type="journal article" date="2020" name="Int. J. Syst. Evol. Microbiol.">
        <title>Aquipluma nitroreducens gen. nov. sp. nov., a novel facultatively anaerobic bacterium isolated from a freshwater lake.</title>
        <authorList>
            <person name="Watanabe M."/>
            <person name="Kojima H."/>
            <person name="Fukui M."/>
        </authorList>
    </citation>
    <scope>NUCLEOTIDE SEQUENCE</scope>
    <source>
        <strain evidence="1">MeG22</strain>
    </source>
</reference>
<accession>A0A5K7SFM6</accession>
<evidence type="ECO:0000313" key="2">
    <source>
        <dbReference type="Proteomes" id="UP001193389"/>
    </source>
</evidence>
<name>A0A5K7SFM6_9BACT</name>
<sequence length="41" mass="4571">MYFVFSATPESLTAAAAHGNAENRFFIGFKSFHFHGNIPTH</sequence>
<organism evidence="1 2">
    <name type="scientific">Aquipluma nitroreducens</name>
    <dbReference type="NCBI Taxonomy" id="2010828"/>
    <lineage>
        <taxon>Bacteria</taxon>
        <taxon>Pseudomonadati</taxon>
        <taxon>Bacteroidota</taxon>
        <taxon>Bacteroidia</taxon>
        <taxon>Marinilabiliales</taxon>
        <taxon>Prolixibacteraceae</taxon>
        <taxon>Aquipluma</taxon>
    </lineage>
</organism>
<dbReference type="Proteomes" id="UP001193389">
    <property type="component" value="Chromosome"/>
</dbReference>
<dbReference type="KEGG" id="anf:AQPE_4583"/>
<protein>
    <submittedName>
        <fullName evidence="1">Uncharacterized protein</fullName>
    </submittedName>
</protein>
<evidence type="ECO:0000313" key="1">
    <source>
        <dbReference type="EMBL" id="BBE20391.1"/>
    </source>
</evidence>
<dbReference type="EMBL" id="AP018694">
    <property type="protein sequence ID" value="BBE20391.1"/>
    <property type="molecule type" value="Genomic_DNA"/>
</dbReference>
<gene>
    <name evidence="1" type="ORF">AQPE_4583</name>
</gene>
<dbReference type="AlphaFoldDB" id="A0A5K7SFM6"/>